<dbReference type="GO" id="GO:0005880">
    <property type="term" value="C:nuclear microtubule"/>
    <property type="evidence" value="ECO:0007669"/>
    <property type="project" value="TreeGrafter"/>
</dbReference>
<evidence type="ECO:0000256" key="2">
    <source>
        <dbReference type="SAM" id="MobiDB-lite"/>
    </source>
</evidence>
<proteinExistence type="inferred from homology"/>
<evidence type="ECO:0000313" key="4">
    <source>
        <dbReference type="Proteomes" id="UP001454036"/>
    </source>
</evidence>
<comment type="similarity">
    <text evidence="1">Belongs to the QWRF family.</text>
</comment>
<sequence length="388" mass="43963">MEKKGQSQRHQSTSIPGLIRSRSGTSSSSDQNQIYNIMPTKKSNPKEGVQQLKRSTSTTKSTTLKERFHQQRIHESKDDNLRMLQRTQTKIEVQRKARSACTSPSAWALSSGRSSPSPSTAMSVVKPRGGLSPGRGARVPGFSPVVSVPKSPSSGKLLGRKNSGGKVLSGFWNFLKQKKVSPEEEEEYHQFRLMQTRLVQWRFANARAEASMNVMKRVAQKKMFNVWVRNSIIRNQNVEKIIQIQNIKQEMKLCKMLNSQFDLLKEWSRLEGKNSEALGRLVRKLSAISTCIPLVNGAKADITSMYEAFTNANRVLEGIKVTIENKHSQIETMCYMLTELIIFLKEQEEYVKDLEKTLTTFLPLEVKGESLSVHCIQLLRESKRIEGC</sequence>
<dbReference type="Proteomes" id="UP001454036">
    <property type="component" value="Unassembled WGS sequence"/>
</dbReference>
<dbReference type="EMBL" id="BAABME010012388">
    <property type="protein sequence ID" value="GAA0185063.1"/>
    <property type="molecule type" value="Genomic_DNA"/>
</dbReference>
<dbReference type="InterPro" id="IPR007573">
    <property type="entry name" value="QWRF"/>
</dbReference>
<dbReference type="AlphaFoldDB" id="A0AAV3RVD8"/>
<dbReference type="PANTHER" id="PTHR31807:SF27">
    <property type="entry name" value="QWRF MOTIF-CONTAINING PROTEIN 7"/>
    <property type="match status" value="1"/>
</dbReference>
<feature type="compositionally biased region" description="Low complexity" evidence="2">
    <location>
        <begin position="103"/>
        <end position="123"/>
    </location>
</feature>
<evidence type="ECO:0000256" key="1">
    <source>
        <dbReference type="ARBA" id="ARBA00010016"/>
    </source>
</evidence>
<organism evidence="3 4">
    <name type="scientific">Lithospermum erythrorhizon</name>
    <name type="common">Purple gromwell</name>
    <name type="synonym">Lithospermum officinale var. erythrorhizon</name>
    <dbReference type="NCBI Taxonomy" id="34254"/>
    <lineage>
        <taxon>Eukaryota</taxon>
        <taxon>Viridiplantae</taxon>
        <taxon>Streptophyta</taxon>
        <taxon>Embryophyta</taxon>
        <taxon>Tracheophyta</taxon>
        <taxon>Spermatophyta</taxon>
        <taxon>Magnoliopsida</taxon>
        <taxon>eudicotyledons</taxon>
        <taxon>Gunneridae</taxon>
        <taxon>Pentapetalae</taxon>
        <taxon>asterids</taxon>
        <taxon>lamiids</taxon>
        <taxon>Boraginales</taxon>
        <taxon>Boraginaceae</taxon>
        <taxon>Boraginoideae</taxon>
        <taxon>Lithospermeae</taxon>
        <taxon>Lithospermum</taxon>
    </lineage>
</organism>
<name>A0AAV3RVD8_LITER</name>
<feature type="compositionally biased region" description="Basic and acidic residues" evidence="2">
    <location>
        <begin position="63"/>
        <end position="78"/>
    </location>
</feature>
<comment type="caution">
    <text evidence="3">The sequence shown here is derived from an EMBL/GenBank/DDBJ whole genome shotgun (WGS) entry which is preliminary data.</text>
</comment>
<accession>A0AAV3RVD8</accession>
<dbReference type="GO" id="GO:0005737">
    <property type="term" value="C:cytoplasm"/>
    <property type="evidence" value="ECO:0007669"/>
    <property type="project" value="TreeGrafter"/>
</dbReference>
<feature type="region of interest" description="Disordered" evidence="2">
    <location>
        <begin position="1"/>
        <end position="78"/>
    </location>
</feature>
<feature type="region of interest" description="Disordered" evidence="2">
    <location>
        <begin position="91"/>
        <end position="138"/>
    </location>
</feature>
<protein>
    <recommendedName>
        <fullName evidence="5">QWRF motif-containing protein 7</fullName>
    </recommendedName>
</protein>
<keyword evidence="4" id="KW-1185">Reference proteome</keyword>
<feature type="compositionally biased region" description="Low complexity" evidence="2">
    <location>
        <begin position="52"/>
        <end position="62"/>
    </location>
</feature>
<dbReference type="PANTHER" id="PTHR31807">
    <property type="entry name" value="AUGMIN FAMILY MEMBER"/>
    <property type="match status" value="1"/>
</dbReference>
<evidence type="ECO:0008006" key="5">
    <source>
        <dbReference type="Google" id="ProtNLM"/>
    </source>
</evidence>
<evidence type="ECO:0000313" key="3">
    <source>
        <dbReference type="EMBL" id="GAA0185063.1"/>
    </source>
</evidence>
<gene>
    <name evidence="3" type="ORF">LIER_32351</name>
</gene>
<feature type="compositionally biased region" description="Low complexity" evidence="2">
    <location>
        <begin position="20"/>
        <end position="29"/>
    </location>
</feature>
<dbReference type="GO" id="GO:0008017">
    <property type="term" value="F:microtubule binding"/>
    <property type="evidence" value="ECO:0007669"/>
    <property type="project" value="TreeGrafter"/>
</dbReference>
<dbReference type="Pfam" id="PF04484">
    <property type="entry name" value="QWRF"/>
    <property type="match status" value="1"/>
</dbReference>
<dbReference type="GO" id="GO:0051225">
    <property type="term" value="P:spindle assembly"/>
    <property type="evidence" value="ECO:0007669"/>
    <property type="project" value="TreeGrafter"/>
</dbReference>
<reference evidence="3 4" key="1">
    <citation type="submission" date="2024-01" db="EMBL/GenBank/DDBJ databases">
        <title>The complete chloroplast genome sequence of Lithospermum erythrorhizon: insights into the phylogenetic relationship among Boraginaceae species and the maternal lineages of purple gromwells.</title>
        <authorList>
            <person name="Okada T."/>
            <person name="Watanabe K."/>
        </authorList>
    </citation>
    <scope>NUCLEOTIDE SEQUENCE [LARGE SCALE GENOMIC DNA]</scope>
</reference>